<proteinExistence type="predicted"/>
<sequence length="192" mass="22550">MSIQETELFYPENQQHWRDWLAENHVQKEAVWLIYYRKSANQPTIKWSDAVDEALCFGWIDSVQKKLDDERSIQFFSKRKPKSTWSKINKEKVIKLIASGQMTDAGLKCIEIAKQNGSWAILDSVEELIMPLDLETELTSKPNAMEYFMGLSKSTRKAMLQWLVLAKRPETRQKRILEIAELAEKRQKPKQF</sequence>
<dbReference type="KEGG" id="rsi:Runsl_3773"/>
<protein>
    <recommendedName>
        <fullName evidence="3">Bacteriocin-protection protein</fullName>
    </recommendedName>
</protein>
<accession>A0A7U3ZMV8</accession>
<evidence type="ECO:0000313" key="2">
    <source>
        <dbReference type="Proteomes" id="UP000000493"/>
    </source>
</evidence>
<dbReference type="Pfam" id="PF13376">
    <property type="entry name" value="OmdA"/>
    <property type="match status" value="1"/>
</dbReference>
<evidence type="ECO:0008006" key="3">
    <source>
        <dbReference type="Google" id="ProtNLM"/>
    </source>
</evidence>
<dbReference type="Proteomes" id="UP000000493">
    <property type="component" value="Chromosome"/>
</dbReference>
<gene>
    <name evidence="1" type="ordered locus">Runsl_3773</name>
</gene>
<dbReference type="RefSeq" id="WP_013929434.1">
    <property type="nucleotide sequence ID" value="NC_015703.1"/>
</dbReference>
<reference evidence="1 2" key="2">
    <citation type="journal article" date="2012" name="Stand. Genomic Sci.">
        <title>Complete genome sequence of the aquatic bacterium Runella slithyformis type strain (LSU 4(T)).</title>
        <authorList>
            <person name="Copeland A."/>
            <person name="Zhang X."/>
            <person name="Misra M."/>
            <person name="Lapidus A."/>
            <person name="Nolan M."/>
            <person name="Lucas S."/>
            <person name="Deshpande S."/>
            <person name="Cheng J.F."/>
            <person name="Tapia R."/>
            <person name="Goodwin L.A."/>
            <person name="Pitluck S."/>
            <person name="Liolios K."/>
            <person name="Pagani I."/>
            <person name="Ivanova N."/>
            <person name="Mikhailova N."/>
            <person name="Pati A."/>
            <person name="Chen A."/>
            <person name="Palaniappan K."/>
            <person name="Land M."/>
            <person name="Hauser L."/>
            <person name="Pan C."/>
            <person name="Jeffries C.D."/>
            <person name="Detter J.C."/>
            <person name="Brambilla E.M."/>
            <person name="Rohde M."/>
            <person name="Djao O.D."/>
            <person name="Goker M."/>
            <person name="Sikorski J."/>
            <person name="Tindall B.J."/>
            <person name="Woyke T."/>
            <person name="Bristow J."/>
            <person name="Eisen J.A."/>
            <person name="Markowitz V."/>
            <person name="Hugenholtz P."/>
            <person name="Kyrpides N.C."/>
            <person name="Klenk H.P."/>
            <person name="Mavromatis K."/>
        </authorList>
    </citation>
    <scope>NUCLEOTIDE SEQUENCE [LARGE SCALE GENOMIC DNA]</scope>
    <source>
        <strain evidence="2">ATCC 29530 / DSM 19594 / LMG 11500 / NCIMB 11436 / LSU 4</strain>
    </source>
</reference>
<evidence type="ECO:0000313" key="1">
    <source>
        <dbReference type="EMBL" id="AEI50131.1"/>
    </source>
</evidence>
<keyword evidence="2" id="KW-1185">Reference proteome</keyword>
<dbReference type="AlphaFoldDB" id="A0A7U3ZMV8"/>
<dbReference type="EMBL" id="CP002859">
    <property type="protein sequence ID" value="AEI50131.1"/>
    <property type="molecule type" value="Genomic_DNA"/>
</dbReference>
<name>A0A7U3ZMV8_RUNSL</name>
<reference evidence="2" key="1">
    <citation type="submission" date="2011-06" db="EMBL/GenBank/DDBJ databases">
        <title>The complete genome of chromosome of Runella slithyformis DSM 19594.</title>
        <authorList>
            <consortium name="US DOE Joint Genome Institute (JGI-PGF)"/>
            <person name="Lucas S."/>
            <person name="Han J."/>
            <person name="Lapidus A."/>
            <person name="Bruce D."/>
            <person name="Goodwin L."/>
            <person name="Pitluck S."/>
            <person name="Peters L."/>
            <person name="Kyrpides N."/>
            <person name="Mavromatis K."/>
            <person name="Ivanova N."/>
            <person name="Ovchinnikova G."/>
            <person name="Zhang X."/>
            <person name="Misra M."/>
            <person name="Detter J.C."/>
            <person name="Tapia R."/>
            <person name="Han C."/>
            <person name="Land M."/>
            <person name="Hauser L."/>
            <person name="Markowitz V."/>
            <person name="Cheng J.-F."/>
            <person name="Hugenholtz P."/>
            <person name="Woyke T."/>
            <person name="Wu D."/>
            <person name="Tindall B."/>
            <person name="Faehrich R."/>
            <person name="Brambilla E."/>
            <person name="Klenk H.-P."/>
            <person name="Eisen J.A."/>
        </authorList>
    </citation>
    <scope>NUCLEOTIDE SEQUENCE [LARGE SCALE GENOMIC DNA]</scope>
    <source>
        <strain evidence="2">ATCC 29530 / DSM 19594 / LMG 11500 / NCIMB 11436 / LSU 4</strain>
    </source>
</reference>
<organism evidence="1 2">
    <name type="scientific">Runella slithyformis (strain ATCC 29530 / DSM 19594 / LMG 11500 / NCIMB 11436 / LSU 4)</name>
    <dbReference type="NCBI Taxonomy" id="761193"/>
    <lineage>
        <taxon>Bacteria</taxon>
        <taxon>Pseudomonadati</taxon>
        <taxon>Bacteroidota</taxon>
        <taxon>Cytophagia</taxon>
        <taxon>Cytophagales</taxon>
        <taxon>Spirosomataceae</taxon>
        <taxon>Runella</taxon>
    </lineage>
</organism>